<evidence type="ECO:0000259" key="1">
    <source>
        <dbReference type="Pfam" id="PF01408"/>
    </source>
</evidence>
<protein>
    <submittedName>
        <fullName evidence="3">Gfo/Idh/MocA family oxidoreductase</fullName>
    </submittedName>
</protein>
<keyword evidence="4" id="KW-1185">Reference proteome</keyword>
<organism evidence="3 4">
    <name type="scientific">Mucilaginibacter rigui</name>
    <dbReference type="NCBI Taxonomy" id="534635"/>
    <lineage>
        <taxon>Bacteria</taxon>
        <taxon>Pseudomonadati</taxon>
        <taxon>Bacteroidota</taxon>
        <taxon>Sphingobacteriia</taxon>
        <taxon>Sphingobacteriales</taxon>
        <taxon>Sphingobacteriaceae</taxon>
        <taxon>Mucilaginibacter</taxon>
    </lineage>
</organism>
<dbReference type="SUPFAM" id="SSF55347">
    <property type="entry name" value="Glyceraldehyde-3-phosphate dehydrogenase-like, C-terminal domain"/>
    <property type="match status" value="1"/>
</dbReference>
<dbReference type="InterPro" id="IPR051317">
    <property type="entry name" value="Gfo/Idh/MocA_oxidoreduct"/>
</dbReference>
<evidence type="ECO:0000313" key="3">
    <source>
        <dbReference type="EMBL" id="MBD1385935.1"/>
    </source>
</evidence>
<dbReference type="InterPro" id="IPR055080">
    <property type="entry name" value="Gal80p-like_C"/>
</dbReference>
<accession>A0ABR7X8K3</accession>
<feature type="domain" description="Gal80p-like C-terminal" evidence="2">
    <location>
        <begin position="138"/>
        <end position="274"/>
    </location>
</feature>
<dbReference type="EMBL" id="JACWMW010000002">
    <property type="protein sequence ID" value="MBD1385935.1"/>
    <property type="molecule type" value="Genomic_DNA"/>
</dbReference>
<reference evidence="3 4" key="1">
    <citation type="submission" date="2020-09" db="EMBL/GenBank/DDBJ databases">
        <title>Novel species of Mucilaginibacter isolated from a glacier on the Tibetan Plateau.</title>
        <authorList>
            <person name="Liu Q."/>
            <person name="Xin Y.-H."/>
        </authorList>
    </citation>
    <scope>NUCLEOTIDE SEQUENCE [LARGE SCALE GENOMIC DNA]</scope>
    <source>
        <strain evidence="3 4">CGMCC 1.13878</strain>
    </source>
</reference>
<proteinExistence type="predicted"/>
<dbReference type="Pfam" id="PF22685">
    <property type="entry name" value="Gal80p_C-like"/>
    <property type="match status" value="1"/>
</dbReference>
<dbReference type="RefSeq" id="WP_191175783.1">
    <property type="nucleotide sequence ID" value="NZ_JACWMW010000002.1"/>
</dbReference>
<dbReference type="InterPro" id="IPR000683">
    <property type="entry name" value="Gfo/Idh/MocA-like_OxRdtase_N"/>
</dbReference>
<dbReference type="Pfam" id="PF01408">
    <property type="entry name" value="GFO_IDH_MocA"/>
    <property type="match status" value="1"/>
</dbReference>
<dbReference type="Gene3D" id="3.30.360.10">
    <property type="entry name" value="Dihydrodipicolinate Reductase, domain 2"/>
    <property type="match status" value="1"/>
</dbReference>
<feature type="domain" description="Gfo/Idh/MocA-like oxidoreductase N-terminal" evidence="1">
    <location>
        <begin position="12"/>
        <end position="128"/>
    </location>
</feature>
<name>A0ABR7X8K3_9SPHI</name>
<dbReference type="Gene3D" id="3.40.50.720">
    <property type="entry name" value="NAD(P)-binding Rossmann-like Domain"/>
    <property type="match status" value="1"/>
</dbReference>
<dbReference type="InterPro" id="IPR036291">
    <property type="entry name" value="NAD(P)-bd_dom_sf"/>
</dbReference>
<sequence length="371" mass="40427">MENKDHFSRFPINVGIIGVGNWAVYGHIPALLLLPEYKIVALQSRRLEVAQSVAARLGGVKIAKSVGDLVNDPDVELVLVLNTAPQHEHSVLAAISAGKNVYSEWPFTLNSEKAKNMVTLANEAGLKHIIGLQRRFAPAFRYLKDLLQQGYVGDLRSVRLHVSMNGFQAVRSLAWTVPEENFSDVIAIYAGHFLDALFTSVSRPRSLSAIMINQFPEVILQTGETVKSSTPDQLILTGILPGNAVFSVQIEGGKRNNSGVQLDITGVQGDIRISNVSAFGGIGQDYIIEGSKGNKQSLNYLEIPGEYHWIPTSDLPSAVQELANLYAAFAADQLNGTSTVSTFKDAVWMHGLFDLMKLSNASGQRIDVVDE</sequence>
<dbReference type="PANTHER" id="PTHR43708:SF1">
    <property type="entry name" value="GALACTOSE_LACTOSE METABOLISM REGULATORY PROTEIN GAL80"/>
    <property type="match status" value="1"/>
</dbReference>
<comment type="caution">
    <text evidence="3">The sequence shown here is derived from an EMBL/GenBank/DDBJ whole genome shotgun (WGS) entry which is preliminary data.</text>
</comment>
<dbReference type="PANTHER" id="PTHR43708">
    <property type="entry name" value="CONSERVED EXPRESSED OXIDOREDUCTASE (EUROFUNG)"/>
    <property type="match status" value="1"/>
</dbReference>
<gene>
    <name evidence="3" type="ORF">IDJ75_11640</name>
</gene>
<evidence type="ECO:0000259" key="2">
    <source>
        <dbReference type="Pfam" id="PF22685"/>
    </source>
</evidence>
<dbReference type="Proteomes" id="UP000618754">
    <property type="component" value="Unassembled WGS sequence"/>
</dbReference>
<dbReference type="SUPFAM" id="SSF51735">
    <property type="entry name" value="NAD(P)-binding Rossmann-fold domains"/>
    <property type="match status" value="1"/>
</dbReference>
<evidence type="ECO:0000313" key="4">
    <source>
        <dbReference type="Proteomes" id="UP000618754"/>
    </source>
</evidence>